<dbReference type="InterPro" id="IPR009057">
    <property type="entry name" value="Homeodomain-like_sf"/>
</dbReference>
<dbReference type="SMART" id="SM00342">
    <property type="entry name" value="HTH_ARAC"/>
    <property type="match status" value="1"/>
</dbReference>
<dbReference type="Proteomes" id="UP000229055">
    <property type="component" value="Chromosome"/>
</dbReference>
<dbReference type="EMBL" id="CP022932">
    <property type="protein sequence ID" value="ASV33296.1"/>
    <property type="molecule type" value="Genomic_DNA"/>
</dbReference>
<dbReference type="Gene3D" id="1.10.10.60">
    <property type="entry name" value="Homeodomain-like"/>
    <property type="match status" value="1"/>
</dbReference>
<reference evidence="8 9" key="3">
    <citation type="submission" date="2017-11" db="EMBL/GenBank/DDBJ databases">
        <title>PacBio sequencing of new strain of the secondary endosymbiont Candidatus Hamiltonella defensa.</title>
        <authorList>
            <person name="Strand M.R."/>
            <person name="Oliver K."/>
        </authorList>
    </citation>
    <scope>NUCLEOTIDE SEQUENCE [LARGE SCALE GENOMIC DNA]</scope>
    <source>
        <strain evidence="9">A2C</strain>
        <strain evidence="8">ZA17</strain>
    </source>
</reference>
<dbReference type="OMA" id="FSEGRHN"/>
<reference evidence="8 9" key="1">
    <citation type="submission" date="2016-10" db="EMBL/GenBank/DDBJ databases">
        <authorList>
            <person name="Chevignon G."/>
        </authorList>
    </citation>
    <scope>NUCLEOTIDE SEQUENCE [LARGE SCALE GENOMIC DNA]</scope>
    <source>
        <strain evidence="9">A2C</strain>
        <strain evidence="8">ZA17</strain>
    </source>
</reference>
<dbReference type="Proteomes" id="UP000792865">
    <property type="component" value="Chromosome"/>
</dbReference>
<dbReference type="EMBL" id="CP017606">
    <property type="protein sequence ID" value="ATW29754.1"/>
    <property type="molecule type" value="Genomic_DNA"/>
</dbReference>
<dbReference type="AlphaFoldDB" id="A0A2D3T234"/>
<dbReference type="Proteomes" id="UP000230008">
    <property type="component" value="Chromosome"/>
</dbReference>
<dbReference type="GO" id="GO:0043565">
    <property type="term" value="F:sequence-specific DNA binding"/>
    <property type="evidence" value="ECO:0007669"/>
    <property type="project" value="InterPro"/>
</dbReference>
<dbReference type="InterPro" id="IPR018060">
    <property type="entry name" value="HTH_AraC"/>
</dbReference>
<evidence type="ECO:0000256" key="2">
    <source>
        <dbReference type="ARBA" id="ARBA00023125"/>
    </source>
</evidence>
<evidence type="ECO:0000313" key="7">
    <source>
        <dbReference type="EMBL" id="ATW33743.1"/>
    </source>
</evidence>
<reference evidence="5" key="2">
    <citation type="submission" date="2017-08" db="EMBL/GenBank/DDBJ databases">
        <title>Genome sequence of Candidatus Hamiltonella defensa from Acyrthosiphon pisum strain MI47.</title>
        <authorList>
            <person name="Patel V.A."/>
            <person name="Chevignon G."/>
            <person name="Russell J.A."/>
            <person name="Oliver K.M."/>
        </authorList>
    </citation>
    <scope>NUCLEOTIDE SEQUENCE</scope>
    <source>
        <strain evidence="5">MI47</strain>
    </source>
</reference>
<dbReference type="SUPFAM" id="SSF46689">
    <property type="entry name" value="Homeodomain-like"/>
    <property type="match status" value="1"/>
</dbReference>
<feature type="domain" description="HTH araC/xylS-type" evidence="4">
    <location>
        <begin position="152"/>
        <end position="250"/>
    </location>
</feature>
<protein>
    <submittedName>
        <fullName evidence="6">Transcriptional regulator</fullName>
    </submittedName>
</protein>
<dbReference type="PROSITE" id="PS01124">
    <property type="entry name" value="HTH_ARAC_FAMILY_2"/>
    <property type="match status" value="1"/>
</dbReference>
<keyword evidence="2" id="KW-0238">DNA-binding</keyword>
<keyword evidence="3" id="KW-0804">Transcription</keyword>
<evidence type="ECO:0000256" key="3">
    <source>
        <dbReference type="ARBA" id="ARBA00023163"/>
    </source>
</evidence>
<proteinExistence type="predicted"/>
<evidence type="ECO:0000313" key="8">
    <source>
        <dbReference type="Proteomes" id="UP000229055"/>
    </source>
</evidence>
<dbReference type="RefSeq" id="WP_015873888.1">
    <property type="nucleotide sequence ID" value="NZ_CADIJH010000009.1"/>
</dbReference>
<dbReference type="PANTHER" id="PTHR43280">
    <property type="entry name" value="ARAC-FAMILY TRANSCRIPTIONAL REGULATOR"/>
    <property type="match status" value="1"/>
</dbReference>
<organism evidence="6 9">
    <name type="scientific">Candidatus Williamhamiltonella defendens</name>
    <dbReference type="NCBI Taxonomy" id="138072"/>
    <lineage>
        <taxon>Bacteria</taxon>
        <taxon>Pseudomonadati</taxon>
        <taxon>Pseudomonadota</taxon>
        <taxon>Gammaproteobacteria</taxon>
        <taxon>Enterobacterales</taxon>
        <taxon>Enterobacteriaceae</taxon>
        <taxon>aphid secondary symbionts</taxon>
        <taxon>Candidatus Williamhamiltonella</taxon>
    </lineage>
</organism>
<name>A0A2D3T234_9ENTR</name>
<evidence type="ECO:0000313" key="6">
    <source>
        <dbReference type="EMBL" id="ATW29754.1"/>
    </source>
</evidence>
<keyword evidence="1" id="KW-0805">Transcription regulation</keyword>
<dbReference type="PROSITE" id="PS00041">
    <property type="entry name" value="HTH_ARAC_FAMILY_1"/>
    <property type="match status" value="1"/>
</dbReference>
<sequence>MKIKNIQNVLNERHKKQITKMVIWFVQIGKMECKIQIQTASGNNSEMVFKSGWRGFVAINPSCLQIQSGSLRYKRINVMMMAKLQAFIDKSLVKKSAQHISKSDEAFAVVEVPDSSILHSRREIEYWLLGETLNPKSGTDQFLNLLRNTEWYWVVYFLLNEFNGNNRLKNLCQRYGLSLAHFRRICRIALGNTTKVALRDWRMVKAILDLVLKNQNLTEVAFEHGYASLSHFSSEVKEALGVSPKKLLQTITNTTN</sequence>
<evidence type="ECO:0000259" key="4">
    <source>
        <dbReference type="PROSITE" id="PS01124"/>
    </source>
</evidence>
<dbReference type="GeneID" id="66261145"/>
<evidence type="ECO:0000313" key="9">
    <source>
        <dbReference type="Proteomes" id="UP000230008"/>
    </source>
</evidence>
<dbReference type="InterPro" id="IPR018062">
    <property type="entry name" value="HTH_AraC-typ_CS"/>
</dbReference>
<dbReference type="GO" id="GO:0003700">
    <property type="term" value="F:DNA-binding transcription factor activity"/>
    <property type="evidence" value="ECO:0007669"/>
    <property type="project" value="InterPro"/>
</dbReference>
<dbReference type="Pfam" id="PF12833">
    <property type="entry name" value="HTH_18"/>
    <property type="match status" value="1"/>
</dbReference>
<reference evidence="6" key="4">
    <citation type="journal article" date="2018" name="Genome Biol. Evol.">
        <title>Culture-Facilitated Comparative Genomics of the Facultative Symbiont Hamiltonella defensa.</title>
        <authorList>
            <person name="Chevignon G."/>
            <person name="Boyd B.M."/>
            <person name="Brandt J.W."/>
            <person name="Oliver K.M."/>
            <person name="Strand M.R."/>
        </authorList>
    </citation>
    <scope>NUCLEOTIDE SEQUENCE</scope>
    <source>
        <strain evidence="6">A2C</strain>
        <strain evidence="7">ZA17</strain>
    </source>
</reference>
<dbReference type="EMBL" id="CP017613">
    <property type="protein sequence ID" value="ATW33743.1"/>
    <property type="molecule type" value="Genomic_DNA"/>
</dbReference>
<dbReference type="PANTHER" id="PTHR43280:SF27">
    <property type="entry name" value="TRANSCRIPTIONAL REGULATOR MTLR"/>
    <property type="match status" value="1"/>
</dbReference>
<evidence type="ECO:0000313" key="5">
    <source>
        <dbReference type="EMBL" id="ASV33296.1"/>
    </source>
</evidence>
<evidence type="ECO:0000256" key="1">
    <source>
        <dbReference type="ARBA" id="ARBA00023015"/>
    </source>
</evidence>
<accession>A0A2D3T234</accession>
<gene>
    <name evidence="6" type="ORF">BJP41_04690</name>
    <name evidence="7" type="ORF">BJP43_05030</name>
    <name evidence="5" type="ORF">CJJ18_03540</name>
</gene>